<reference evidence="1 2" key="1">
    <citation type="submission" date="2020-08" db="EMBL/GenBank/DDBJ databases">
        <title>Genomic Encyclopedia of Type Strains, Phase IV (KMG-IV): sequencing the most valuable type-strain genomes for metagenomic binning, comparative biology and taxonomic classification.</title>
        <authorList>
            <person name="Goeker M."/>
        </authorList>
    </citation>
    <scope>NUCLEOTIDE SEQUENCE [LARGE SCALE GENOMIC DNA]</scope>
    <source>
        <strain evidence="1 2">DSM 103725</strain>
    </source>
</reference>
<dbReference type="EMBL" id="JACHGY010000001">
    <property type="protein sequence ID" value="MBB6430141.1"/>
    <property type="molecule type" value="Genomic_DNA"/>
</dbReference>
<proteinExistence type="predicted"/>
<dbReference type="Pfam" id="PF13366">
    <property type="entry name" value="PDDEXK_3"/>
    <property type="match status" value="1"/>
</dbReference>
<accession>A0A7X0LL01</accession>
<protein>
    <submittedName>
        <fullName evidence="1">GxxExxY protein</fullName>
    </submittedName>
</protein>
<organism evidence="1 2">
    <name type="scientific">Algisphaera agarilytica</name>
    <dbReference type="NCBI Taxonomy" id="1385975"/>
    <lineage>
        <taxon>Bacteria</taxon>
        <taxon>Pseudomonadati</taxon>
        <taxon>Planctomycetota</taxon>
        <taxon>Phycisphaerae</taxon>
        <taxon>Phycisphaerales</taxon>
        <taxon>Phycisphaeraceae</taxon>
        <taxon>Algisphaera</taxon>
    </lineage>
</organism>
<dbReference type="AlphaFoldDB" id="A0A7X0LL01"/>
<evidence type="ECO:0000313" key="2">
    <source>
        <dbReference type="Proteomes" id="UP000541810"/>
    </source>
</evidence>
<keyword evidence="2" id="KW-1185">Reference proteome</keyword>
<dbReference type="RefSeq" id="WP_184677678.1">
    <property type="nucleotide sequence ID" value="NZ_JACHGY010000001.1"/>
</dbReference>
<dbReference type="NCBIfam" id="TIGR04256">
    <property type="entry name" value="GxxExxY"/>
    <property type="match status" value="1"/>
</dbReference>
<sequence length="124" mass="13764">MGDDIEELIEKVIGAAIEVHRHFGPGSLEATYHRALEIELKLQGIPFESEVPVTLDYKGHPVGQGRIDLLIDGRLVVELKAAHRGADQFKRQVLAYLRATDLPLGLVINFEVGVLKEGLARVRF</sequence>
<gene>
    <name evidence="1" type="ORF">HNQ40_001947</name>
</gene>
<name>A0A7X0LL01_9BACT</name>
<evidence type="ECO:0000313" key="1">
    <source>
        <dbReference type="EMBL" id="MBB6430141.1"/>
    </source>
</evidence>
<dbReference type="Proteomes" id="UP000541810">
    <property type="component" value="Unassembled WGS sequence"/>
</dbReference>
<dbReference type="InterPro" id="IPR026350">
    <property type="entry name" value="GxxExxY"/>
</dbReference>
<comment type="caution">
    <text evidence="1">The sequence shown here is derived from an EMBL/GenBank/DDBJ whole genome shotgun (WGS) entry which is preliminary data.</text>
</comment>